<feature type="coiled-coil region" evidence="1">
    <location>
        <begin position="9"/>
        <end position="40"/>
    </location>
</feature>
<accession>A0A285TQ21</accession>
<gene>
    <name evidence="2" type="ORF">SAMN05880501_11886</name>
</gene>
<evidence type="ECO:0000313" key="3">
    <source>
        <dbReference type="Proteomes" id="UP000219636"/>
    </source>
</evidence>
<dbReference type="OrthoDB" id="9769685at2"/>
<organism evidence="2 3">
    <name type="scientific">Ureibacillus xyleni</name>
    <dbReference type="NCBI Taxonomy" id="614648"/>
    <lineage>
        <taxon>Bacteria</taxon>
        <taxon>Bacillati</taxon>
        <taxon>Bacillota</taxon>
        <taxon>Bacilli</taxon>
        <taxon>Bacillales</taxon>
        <taxon>Caryophanaceae</taxon>
        <taxon>Ureibacillus</taxon>
    </lineage>
</organism>
<dbReference type="EMBL" id="OBMQ01000018">
    <property type="protein sequence ID" value="SOC25378.1"/>
    <property type="molecule type" value="Genomic_DNA"/>
</dbReference>
<evidence type="ECO:0000313" key="2">
    <source>
        <dbReference type="EMBL" id="SOC25378.1"/>
    </source>
</evidence>
<proteinExistence type="predicted"/>
<protein>
    <submittedName>
        <fullName evidence="2">Uncharacterized protein</fullName>
    </submittedName>
</protein>
<keyword evidence="1" id="KW-0175">Coiled coil</keyword>
<name>A0A285TQ21_9BACL</name>
<dbReference type="RefSeq" id="WP_097075197.1">
    <property type="nucleotide sequence ID" value="NZ_OBMQ01000018.1"/>
</dbReference>
<reference evidence="3" key="1">
    <citation type="submission" date="2017-08" db="EMBL/GenBank/DDBJ databases">
        <authorList>
            <person name="Varghese N."/>
            <person name="Submissions S."/>
        </authorList>
    </citation>
    <scope>NUCLEOTIDE SEQUENCE [LARGE SCALE GENOMIC DNA]</scope>
    <source>
        <strain evidence="3">JC22</strain>
    </source>
</reference>
<evidence type="ECO:0000256" key="1">
    <source>
        <dbReference type="SAM" id="Coils"/>
    </source>
</evidence>
<keyword evidence="3" id="KW-1185">Reference proteome</keyword>
<dbReference type="Proteomes" id="UP000219636">
    <property type="component" value="Unassembled WGS sequence"/>
</dbReference>
<dbReference type="AlphaFoldDB" id="A0A285TQ21"/>
<sequence length="87" mass="10088">MSKKIDLNALDALDQVEHTEAKLEKKRRNVTDRFKEEKRKTVTSISVPTPLLRAINDYCEKTGISKASFFSQAAREKLKREDLDTEY</sequence>